<dbReference type="AlphaFoldDB" id="A0AAJ0DHB6"/>
<gene>
    <name evidence="2" type="ORF">LTR09_004881</name>
</gene>
<dbReference type="PANTHER" id="PTHR47843:SF5">
    <property type="entry name" value="BTB_POZ DOMAIN PROTEIN"/>
    <property type="match status" value="1"/>
</dbReference>
<dbReference type="Pfam" id="PF00651">
    <property type="entry name" value="BTB"/>
    <property type="match status" value="1"/>
</dbReference>
<dbReference type="SUPFAM" id="SSF54695">
    <property type="entry name" value="POZ domain"/>
    <property type="match status" value="1"/>
</dbReference>
<dbReference type="SMART" id="SM00225">
    <property type="entry name" value="BTB"/>
    <property type="match status" value="1"/>
</dbReference>
<evidence type="ECO:0000313" key="2">
    <source>
        <dbReference type="EMBL" id="KAK3054103.1"/>
    </source>
</evidence>
<proteinExistence type="predicted"/>
<name>A0AAJ0DHB6_9PEZI</name>
<dbReference type="PANTHER" id="PTHR47843">
    <property type="entry name" value="BTB DOMAIN-CONTAINING PROTEIN-RELATED"/>
    <property type="match status" value="1"/>
</dbReference>
<sequence length="291" mass="32017">MDGITSSNSRVGGLFNGLKDLLTSGRHSDLTITCSGESFKVHKVLLDAASPVFSKMLSGPFREAVEVHGIIELHDDLDALQALIAHIYHDNYDDSFAGEGSTMCFAVRVYAIADKYEVTKLQSLAADKLKSLSKKPKDHPEFIAALNLINGCTNPNDSTLDDIVLPQIKKNLTTLLQLDDFKEHVLDNRALNLELLSMLGEKESPKPTIEPPRAQPNQPSTYSLANSTSVNTYPTPVLQIMSGAGEHKPVERKALRVARLVKDTRLERTETLSILQAGATYERWYTDVQGA</sequence>
<dbReference type="InterPro" id="IPR000210">
    <property type="entry name" value="BTB/POZ_dom"/>
</dbReference>
<evidence type="ECO:0000259" key="1">
    <source>
        <dbReference type="PROSITE" id="PS50097"/>
    </source>
</evidence>
<dbReference type="CDD" id="cd18186">
    <property type="entry name" value="BTB_POZ_ZBTB_KLHL-like"/>
    <property type="match status" value="1"/>
</dbReference>
<reference evidence="2" key="1">
    <citation type="submission" date="2023-04" db="EMBL/GenBank/DDBJ databases">
        <title>Black Yeasts Isolated from many extreme environments.</title>
        <authorList>
            <person name="Coleine C."/>
            <person name="Stajich J.E."/>
            <person name="Selbmann L."/>
        </authorList>
    </citation>
    <scope>NUCLEOTIDE SEQUENCE</scope>
    <source>
        <strain evidence="2">CCFEE 5312</strain>
    </source>
</reference>
<organism evidence="2 3">
    <name type="scientific">Extremus antarcticus</name>
    <dbReference type="NCBI Taxonomy" id="702011"/>
    <lineage>
        <taxon>Eukaryota</taxon>
        <taxon>Fungi</taxon>
        <taxon>Dikarya</taxon>
        <taxon>Ascomycota</taxon>
        <taxon>Pezizomycotina</taxon>
        <taxon>Dothideomycetes</taxon>
        <taxon>Dothideomycetidae</taxon>
        <taxon>Mycosphaerellales</taxon>
        <taxon>Extremaceae</taxon>
        <taxon>Extremus</taxon>
    </lineage>
</organism>
<comment type="caution">
    <text evidence="2">The sequence shown here is derived from an EMBL/GenBank/DDBJ whole genome shotgun (WGS) entry which is preliminary data.</text>
</comment>
<dbReference type="InterPro" id="IPR011333">
    <property type="entry name" value="SKP1/BTB/POZ_sf"/>
</dbReference>
<dbReference type="Proteomes" id="UP001271007">
    <property type="component" value="Unassembled WGS sequence"/>
</dbReference>
<dbReference type="PROSITE" id="PS50097">
    <property type="entry name" value="BTB"/>
    <property type="match status" value="1"/>
</dbReference>
<dbReference type="Gene3D" id="3.30.710.10">
    <property type="entry name" value="Potassium Channel Kv1.1, Chain A"/>
    <property type="match status" value="1"/>
</dbReference>
<accession>A0AAJ0DHB6</accession>
<keyword evidence="3" id="KW-1185">Reference proteome</keyword>
<protein>
    <recommendedName>
        <fullName evidence="1">BTB domain-containing protein</fullName>
    </recommendedName>
</protein>
<feature type="domain" description="BTB" evidence="1">
    <location>
        <begin position="28"/>
        <end position="96"/>
    </location>
</feature>
<dbReference type="EMBL" id="JAWDJX010000013">
    <property type="protein sequence ID" value="KAK3054103.1"/>
    <property type="molecule type" value="Genomic_DNA"/>
</dbReference>
<evidence type="ECO:0000313" key="3">
    <source>
        <dbReference type="Proteomes" id="UP001271007"/>
    </source>
</evidence>